<sequence length="37" mass="4473">MVLELVNLDVFKDVNKWKEILTQIRSKIRIRMDNSNL</sequence>
<organism evidence="1 2">
    <name type="scientific">Heterorhabditis bacteriophora</name>
    <name type="common">Entomopathogenic nematode worm</name>
    <dbReference type="NCBI Taxonomy" id="37862"/>
    <lineage>
        <taxon>Eukaryota</taxon>
        <taxon>Metazoa</taxon>
        <taxon>Ecdysozoa</taxon>
        <taxon>Nematoda</taxon>
        <taxon>Chromadorea</taxon>
        <taxon>Rhabditida</taxon>
        <taxon>Rhabditina</taxon>
        <taxon>Rhabditomorpha</taxon>
        <taxon>Strongyloidea</taxon>
        <taxon>Heterorhabditidae</taxon>
        <taxon>Heterorhabditis</taxon>
    </lineage>
</organism>
<keyword evidence="1" id="KW-1185">Reference proteome</keyword>
<evidence type="ECO:0000313" key="2">
    <source>
        <dbReference type="WBParaSite" id="Hba_05409"/>
    </source>
</evidence>
<proteinExistence type="predicted"/>
<reference evidence="2" key="1">
    <citation type="submission" date="2016-11" db="UniProtKB">
        <authorList>
            <consortium name="WormBaseParasite"/>
        </authorList>
    </citation>
    <scope>IDENTIFICATION</scope>
</reference>
<dbReference type="AlphaFoldDB" id="A0A1I7WK52"/>
<name>A0A1I7WK52_HETBA</name>
<dbReference type="Proteomes" id="UP000095283">
    <property type="component" value="Unplaced"/>
</dbReference>
<protein>
    <submittedName>
        <fullName evidence="2">Four helix bundle protein</fullName>
    </submittedName>
</protein>
<accession>A0A1I7WK52</accession>
<evidence type="ECO:0000313" key="1">
    <source>
        <dbReference type="Proteomes" id="UP000095283"/>
    </source>
</evidence>
<dbReference type="WBParaSite" id="Hba_05409">
    <property type="protein sequence ID" value="Hba_05409"/>
    <property type="gene ID" value="Hba_05409"/>
</dbReference>